<dbReference type="GO" id="GO:0009239">
    <property type="term" value="P:enterobactin biosynthetic process"/>
    <property type="evidence" value="ECO:0007669"/>
    <property type="project" value="TreeGrafter"/>
</dbReference>
<dbReference type="SUPFAM" id="SSF56801">
    <property type="entry name" value="Acetyl-CoA synthetase-like"/>
    <property type="match status" value="3"/>
</dbReference>
<dbReference type="GO" id="GO:0043041">
    <property type="term" value="P:amino acid activation for nonribosomal peptide biosynthetic process"/>
    <property type="evidence" value="ECO:0007669"/>
    <property type="project" value="TreeGrafter"/>
</dbReference>
<accession>A0AAD0VST0</accession>
<dbReference type="RefSeq" id="WP_116131199.1">
    <property type="nucleotide sequence ID" value="NZ_CP031146.1"/>
</dbReference>
<proteinExistence type="inferred from homology"/>
<dbReference type="Gene3D" id="3.40.50.980">
    <property type="match status" value="6"/>
</dbReference>
<dbReference type="FunFam" id="3.40.50.980:FF:000001">
    <property type="entry name" value="Non-ribosomal peptide synthetase"/>
    <property type="match status" value="3"/>
</dbReference>
<dbReference type="InterPro" id="IPR006162">
    <property type="entry name" value="Ppantetheine_attach_site"/>
</dbReference>
<dbReference type="FunFam" id="3.30.559.10:FF:000012">
    <property type="entry name" value="Non-ribosomal peptide synthetase"/>
    <property type="match status" value="1"/>
</dbReference>
<gene>
    <name evidence="7" type="ORF">DVB73_05815</name>
</gene>
<dbReference type="FunFam" id="3.30.300.30:FF:000010">
    <property type="entry name" value="Enterobactin synthetase component F"/>
    <property type="match status" value="3"/>
</dbReference>
<dbReference type="Gene3D" id="3.30.300.30">
    <property type="match status" value="3"/>
</dbReference>
<dbReference type="GO" id="GO:0031177">
    <property type="term" value="F:phosphopantetheine binding"/>
    <property type="evidence" value="ECO:0007669"/>
    <property type="project" value="InterPro"/>
</dbReference>
<dbReference type="SUPFAM" id="SSF52777">
    <property type="entry name" value="CoA-dependent acyltransferases"/>
    <property type="match status" value="8"/>
</dbReference>
<dbReference type="CDD" id="cd19534">
    <property type="entry name" value="E_NRPS"/>
    <property type="match status" value="1"/>
</dbReference>
<evidence type="ECO:0000313" key="8">
    <source>
        <dbReference type="Proteomes" id="UP000256503"/>
    </source>
</evidence>
<dbReference type="InterPro" id="IPR025110">
    <property type="entry name" value="AMP-bd_C"/>
</dbReference>
<organism evidence="7 8">
    <name type="scientific">Pseudomonas plecoglossicida</name>
    <dbReference type="NCBI Taxonomy" id="70775"/>
    <lineage>
        <taxon>Bacteria</taxon>
        <taxon>Pseudomonadati</taxon>
        <taxon>Pseudomonadota</taxon>
        <taxon>Gammaproteobacteria</taxon>
        <taxon>Pseudomonadales</taxon>
        <taxon>Pseudomonadaceae</taxon>
        <taxon>Pseudomonas</taxon>
    </lineage>
</organism>
<dbReference type="Pfam" id="PF13193">
    <property type="entry name" value="AMP-binding_C"/>
    <property type="match status" value="3"/>
</dbReference>
<evidence type="ECO:0000256" key="2">
    <source>
        <dbReference type="ARBA" id="ARBA00006432"/>
    </source>
</evidence>
<dbReference type="InterPro" id="IPR023213">
    <property type="entry name" value="CAT-like_dom_sf"/>
</dbReference>
<dbReference type="EMBL" id="CP031146">
    <property type="protein sequence ID" value="AXM95352.1"/>
    <property type="molecule type" value="Genomic_DNA"/>
</dbReference>
<dbReference type="CDD" id="cd19531">
    <property type="entry name" value="LCL_NRPS-like"/>
    <property type="match status" value="1"/>
</dbReference>
<dbReference type="InterPro" id="IPR020845">
    <property type="entry name" value="AMP-binding_CS"/>
</dbReference>
<reference evidence="7 8" key="1">
    <citation type="submission" date="2018-07" db="EMBL/GenBank/DDBJ databases">
        <title>Complete genome sequence of a Pseudomonas plecoglossicida strain pathogenic to the marine fish, Larimichthys crocea.</title>
        <authorList>
            <person name="Tao Z."/>
        </authorList>
    </citation>
    <scope>NUCLEOTIDE SEQUENCE [LARGE SCALE GENOMIC DNA]</scope>
    <source>
        <strain evidence="7 8">XSDHY-P</strain>
    </source>
</reference>
<dbReference type="InterPro" id="IPR045851">
    <property type="entry name" value="AMP-bd_C_sf"/>
</dbReference>
<dbReference type="Gene3D" id="3.30.559.10">
    <property type="entry name" value="Chloramphenicol acetyltransferase-like domain"/>
    <property type="match status" value="4"/>
</dbReference>
<dbReference type="NCBIfam" id="TIGR01720">
    <property type="entry name" value="NRPS-para261"/>
    <property type="match status" value="1"/>
</dbReference>
<dbReference type="Pfam" id="PF00550">
    <property type="entry name" value="PP-binding"/>
    <property type="match status" value="3"/>
</dbReference>
<dbReference type="GO" id="GO:0009366">
    <property type="term" value="C:enterobactin synthetase complex"/>
    <property type="evidence" value="ECO:0007669"/>
    <property type="project" value="TreeGrafter"/>
</dbReference>
<dbReference type="FunFam" id="2.30.38.10:FF:000001">
    <property type="entry name" value="Non-ribosomal peptide synthetase PvdI"/>
    <property type="match status" value="2"/>
</dbReference>
<dbReference type="SUPFAM" id="SSF47336">
    <property type="entry name" value="ACP-like"/>
    <property type="match status" value="3"/>
</dbReference>
<name>A0AAD0VST0_PSEDL</name>
<dbReference type="SMART" id="SM00823">
    <property type="entry name" value="PKS_PP"/>
    <property type="match status" value="3"/>
</dbReference>
<dbReference type="CDD" id="cd05930">
    <property type="entry name" value="A_NRPS"/>
    <property type="match status" value="1"/>
</dbReference>
<dbReference type="InterPro" id="IPR010060">
    <property type="entry name" value="NRPS_synth"/>
</dbReference>
<dbReference type="InterPro" id="IPR000873">
    <property type="entry name" value="AMP-dep_synth/lig_dom"/>
</dbReference>
<feature type="domain" description="Carrier" evidence="6">
    <location>
        <begin position="3532"/>
        <end position="3607"/>
    </location>
</feature>
<dbReference type="PANTHER" id="PTHR45527:SF1">
    <property type="entry name" value="FATTY ACID SYNTHASE"/>
    <property type="match status" value="1"/>
</dbReference>
<dbReference type="PROSITE" id="PS00012">
    <property type="entry name" value="PHOSPHOPANTETHEINE"/>
    <property type="match status" value="3"/>
</dbReference>
<sequence>MTVADRSLALARRFAELDPAARRALGEKLKAQGMSLESLPIPPRADAQAPVVASYAQRRLWTLWQLDRSSAAYNQAGVLRLDGALDTTALQAALDALVARHEILRTRFAETDGQLTQVVSAAAGVALAQRDVSASADPEAALKTALQVAAGQAFDLHQGPLLHVTLVRLGEQRHGLLLAMHHIISDGWSMQILLDELAQGYAAHLQGQTPQLPALAVQYADYALWQRNWLEAGEGERQLAYWRATLGERPPILELPADRARPAEISQRGASLGFELPQVLSAQLKALAASSGTSLFMVLLAAFKAVLHRYTGQQELLVGVPVANRQRVEVQGLIGFFVNTQVLRSTPDARLPFRTLLDNVRQAAAAAQDCQDLPFEELVDALGVERSLSRNPLFQVMFNHEQRGEATLAGLPGLNAWLEVATPEVAKFDLSLDTEELAGGLLRGAFTYATDLFDAARIERLRGHFLRLLSDCAARPDTALGDLAMLDSHEQRQVVEDFNATAVDYRQPQCLQVLIERQAAATPQATALIADGVELSYAELNAQANRLAHYLRSRGVGPEQLVGIFAERSQAMVVALLAVLKAGAAYVPLDPDQPDQRLAFMFEDSGAGLLLTQQHLLARLPAGEREVLCLDGDAARFADSPDSNPSLLSQPDQLAYCIYTSGTTGRPKGAGNSHAALCNRLQWMQATFALDAHDRVLQKTPFGFDVSVWEFFWPLMTGATLVMAPPGAHRDPAELKALIAGHRISVLHFVPSMLQAYMASESLAGCPSLRLVMCSGEALPLDLQQRFLAQSDAGLHNLYGPTEAAIDVSHWACHDAPGLGSVPIGRPIANLRLYVLDGQLQPVASGLPGELYIGGVGLARGYLGRPGLTAERFVADPFGQGGRLYRTGDLARWRDDGAVEYLGRIDHQVKIRGLRIELGEIEARLLEHPAVSEAVVVVSEATAGGKQLLGYVVADAADGLADALRLRLGEALPDYMLPAQVIVLAQMPLSANGKLDRKALPQPVLVERAYDAPQGEVEQALASIWSEVLGIDPVGALDNFFELGGDSIIAIQVASRARQAGWQFGPRELFRHQTLRQLAQVVTPLAEQGAGAARAERGAIALTPFQQRFFATPMAQRGHWNQALLLALEVPLAATQLAHALNAVVAHHDAFSLRFTEAEQGWQAAYEDAEAVELWVREAEDEQAMLAIADQAQRSLELTTGPLLRAVLIDVRGAGQRLLLVAHHLVVDGVSWRIVLEDLQQLLANPTASLPRRSHAFGDWTRFLGQRAQAAETLAQLPWWLAQLGEAPADFPGIRHDGPAPAGEAITLPMQLDEPLTRQLLRDAPGAYRTQVNDLLLCALARAWRRWSAQDELLVELESHGREEHLAGLDLSRTVGWFTATYPVRLAAGDDLGHTLKTLKEQLRQVPDNGLGFGLLQQLAPAEVRAQLAARPQPRITFNYLGQFDASFGAGMRRADQSCGDSQDPGAPLGNWLSIDGGVNDGRLQMGFTFSPQQLDAQGLTQLVALFEDELQALVAHCLAPGAGGATPSDFPLAGLDQAQLDALDLPIDQVQDLYPLSPMQQGMLFHSLYQPGDGSYINQVRMDAEGLDTARLRAAWQAALDSHAALRTAFVSTAAGHPLQAVLRQAELAWRETGSGDLDALAADERRPFDLQRPPLMRLLLVATGAGRYHLIWTCHHLLLDGWSQAQLFAEVMQRYAGQALPTPLGQYRDYIAWLAERDAVASEQFWRGQLAPLQAPTALAGAVALEQPGSGTAEHRSTLPAAASERLRQFARQHKVTLSSLMQAAWLLLLQRYTGQDCVAFGATVAGRPAQLPAIEQQLGLFINTLPVVASPVAQLTVGQWLDQVQALGVAVREHEHSALYDIQRWAGQAGQGLFDQVLVFENYPLDSAMLGGQGDGPRFANLLSREQGNYPLMLLVNQGEALSFCYSYDRARFDAPAIERLDGHLQQLLGALCESAARPLGQLPLLTAAERQALLAAGAASSHGIGAFDLVERFEQQAARVPEAIAVRQGEMALSYAELNRRANQLAHRLQAAGVGPDVRVGVCLERTPQLLVALLAVLKAGGAYVPLDPEFPAERLRHMLDDSRAPLLLSQRSLQPALQALGAAAECWWLDQLAEEGRDSNPPLQAQGDHLAYVIYTSGSTGKPKGVAVRRAGVGNFLASMAQAPGLAADGRMLALTSLSFDIAVLELYLPLVSGASVVLVDRDTARDPERLWAQIEQQQVTAIQATPSTWRMLADHPRLPALAGRQLLCGGEALPTDLAERLIAVAGGLWNLYGPTETSVWSARCHLQGQQPVMLGEALAHTALHVLDDGLEPLPLGVAGELYIGGEGLARGYHERPGLTAERFVADPFGSGQRLYRTGDLVRRRADGALEYLGRIDQQVKIRGFRIELGEIEACLLAAPGVREAAVVARHGQLVGYVVADDEALLAPLRERLQAQLPDYMVPAWLMRLERMPLTPNRKLDRKALPEPQLQVRVREHVAPQGDVECTLAAIWQQVLNLPQVGAEDNFFELGGDSIVSVQVVARAREAGLALTPRDLFEQQTIRRLAKVAGQLTAAGTAVASKGLEQLCAADQARLPMAREGLEDAYPLSPMQQGMLFHGLSGAGEGVYINQLAFDLDDVEPQQLRAAWQQLIERHPILRSGFAWEGLTQPLQLVYRQVPQLWVEHDWIGHDCSPEALEAFASQQRALPFDLAEPALQRVALLRLANGRHRLVWTYHHLLLDGWSSARMIEQWLGHYVGETPQAPAGRYGDYIAWLQRQDPQRGETFWKARTAQLDAPTLLAGNASVPAGSTGYRSLDVQLDAALTEALTSFARNQRVTLNTLVQAAWLLLLQRHSGQRVVCCGATLSGRPAELAGSGEMLGLFINTLPLIAEPVAHNALGNWLQSLQNETLALQELAHVPLYDVQRWAGTAGQSLFDTLLVFENYPVDAALRSQAMQRLGITGVSQRESTHYPLTLTVNPGERLHLNLAARAEAFSDATLTQLAEHLGELLRSIPGDPQRRLGELAMLSAQARSHALTRAAQQPVLGAGLSLPALFADQVRRTGAQCAVSDGLASLDYASLDQASTRLARHLLAHGVSADSLVAVCLERDVQLLVTLLAVLKAGAAYVPLDPEFPAQRLRHMLDDSGAQLLLTHSALLPQLPEAAAGQQRWCLDQLALAADESTALPTIDPQQLAYVIYTSGSTGLPKGVAVRHGALANFLLSMAEAPGLASGEKMLALTSLSFDIAALELYLPLLQGASVVMADRTLARDAGRLLDFIKAQGVGCVQATPSNWRMLAEHPRFASLQGLRALCGGEALAGDLAARLQGVVGELWNLYGPTETTIWSARMRLGQQSAQVLLGEAIAGTSLHVLDDSLEPAADGVAGELYIGGAGLARGYHRRPGLTAERFVADPFGAPGERLYRTGDLVRWRGTALEYIGRIDQQVKIRGHRIELGEIEACLRRCAGVREAAVVARPGPAGTVLVGYAEADDAPQLAAQLKQALQAALPDYMVPSQVLVLAQMPLTPNGKLDRKALPAPDWQARQHVEPATALEHQLAAIWCEVLGLERVGSTDDFFELGGHSLLLTRLVSRVREVLGVDLAMHEFFDHPSVGALAARLESAPPAADDLLEVDFMNDLLEELEQAE</sequence>
<feature type="domain" description="Carrier" evidence="6">
    <location>
        <begin position="1012"/>
        <end position="1086"/>
    </location>
</feature>
<dbReference type="GO" id="GO:0005829">
    <property type="term" value="C:cytosol"/>
    <property type="evidence" value="ECO:0007669"/>
    <property type="project" value="TreeGrafter"/>
</dbReference>
<dbReference type="Gene3D" id="2.30.38.10">
    <property type="entry name" value="Luciferase, Domain 3"/>
    <property type="match status" value="3"/>
</dbReference>
<dbReference type="InterPro" id="IPR036736">
    <property type="entry name" value="ACP-like_sf"/>
</dbReference>
<evidence type="ECO:0000259" key="6">
    <source>
        <dbReference type="PROSITE" id="PS50075"/>
    </source>
</evidence>
<evidence type="ECO:0000256" key="4">
    <source>
        <dbReference type="ARBA" id="ARBA00022553"/>
    </source>
</evidence>
<evidence type="ECO:0000313" key="7">
    <source>
        <dbReference type="EMBL" id="AXM95352.1"/>
    </source>
</evidence>
<keyword evidence="3" id="KW-0596">Phosphopantetheine</keyword>
<dbReference type="NCBIfam" id="NF003417">
    <property type="entry name" value="PRK04813.1"/>
    <property type="match status" value="3"/>
</dbReference>
<dbReference type="GO" id="GO:0047527">
    <property type="term" value="F:2,3-dihydroxybenzoate-serine ligase activity"/>
    <property type="evidence" value="ECO:0007669"/>
    <property type="project" value="TreeGrafter"/>
</dbReference>
<dbReference type="PROSITE" id="PS50075">
    <property type="entry name" value="CARRIER"/>
    <property type="match status" value="3"/>
</dbReference>
<dbReference type="Gene3D" id="1.10.1200.10">
    <property type="entry name" value="ACP-like"/>
    <property type="match status" value="3"/>
</dbReference>
<dbReference type="CDD" id="cd19543">
    <property type="entry name" value="DCL_NRPS"/>
    <property type="match status" value="2"/>
</dbReference>
<dbReference type="InterPro" id="IPR020806">
    <property type="entry name" value="PKS_PP-bd"/>
</dbReference>
<dbReference type="PANTHER" id="PTHR45527">
    <property type="entry name" value="NONRIBOSOMAL PEPTIDE SYNTHETASE"/>
    <property type="match status" value="1"/>
</dbReference>
<comment type="cofactor">
    <cofactor evidence="1">
        <name>pantetheine 4'-phosphate</name>
        <dbReference type="ChEBI" id="CHEBI:47942"/>
    </cofactor>
</comment>
<evidence type="ECO:0000256" key="5">
    <source>
        <dbReference type="ARBA" id="ARBA00022737"/>
    </source>
</evidence>
<comment type="similarity">
    <text evidence="2">Belongs to the ATP-dependent AMP-binding enzyme family.</text>
</comment>
<evidence type="ECO:0000256" key="1">
    <source>
        <dbReference type="ARBA" id="ARBA00001957"/>
    </source>
</evidence>
<dbReference type="InterPro" id="IPR009081">
    <property type="entry name" value="PP-bd_ACP"/>
</dbReference>
<dbReference type="InterPro" id="IPR001242">
    <property type="entry name" value="Condensation_dom"/>
</dbReference>
<dbReference type="FunFam" id="3.40.50.980:FF:000002">
    <property type="entry name" value="Enterobactin synthetase component F"/>
    <property type="match status" value="1"/>
</dbReference>
<dbReference type="Pfam" id="PF00668">
    <property type="entry name" value="Condensation"/>
    <property type="match status" value="4"/>
</dbReference>
<keyword evidence="4" id="KW-0597">Phosphoprotein</keyword>
<dbReference type="InterPro" id="IPR010071">
    <property type="entry name" value="AA_adenyl_dom"/>
</dbReference>
<dbReference type="GeneID" id="49612929"/>
<dbReference type="FunFam" id="1.10.1200.10:FF:000005">
    <property type="entry name" value="Nonribosomal peptide synthetase 1"/>
    <property type="match status" value="3"/>
</dbReference>
<dbReference type="NCBIfam" id="TIGR01733">
    <property type="entry name" value="AA-adenyl-dom"/>
    <property type="match status" value="3"/>
</dbReference>
<dbReference type="CDD" id="cd17646">
    <property type="entry name" value="A_NRPS_AB3403-like"/>
    <property type="match status" value="1"/>
</dbReference>
<keyword evidence="5" id="KW-0677">Repeat</keyword>
<protein>
    <submittedName>
        <fullName evidence="7">Amino acid adenylation domain-containing protein</fullName>
    </submittedName>
</protein>
<dbReference type="FunFam" id="3.40.50.12780:FF:000012">
    <property type="entry name" value="Non-ribosomal peptide synthetase"/>
    <property type="match status" value="3"/>
</dbReference>
<evidence type="ECO:0000256" key="3">
    <source>
        <dbReference type="ARBA" id="ARBA00022450"/>
    </source>
</evidence>
<dbReference type="PROSITE" id="PS00455">
    <property type="entry name" value="AMP_BINDING"/>
    <property type="match status" value="2"/>
</dbReference>
<dbReference type="Proteomes" id="UP000256503">
    <property type="component" value="Chromosome"/>
</dbReference>
<dbReference type="Pfam" id="PF00501">
    <property type="entry name" value="AMP-binding"/>
    <property type="match status" value="3"/>
</dbReference>
<dbReference type="CDD" id="cd12116">
    <property type="entry name" value="A_NRPS_Ta1_like"/>
    <property type="match status" value="1"/>
</dbReference>
<dbReference type="Gene3D" id="3.30.559.30">
    <property type="entry name" value="Nonribosomal peptide synthetase, condensation domain"/>
    <property type="match status" value="4"/>
</dbReference>
<feature type="domain" description="Carrier" evidence="6">
    <location>
        <begin position="2484"/>
        <end position="2558"/>
    </location>
</feature>